<keyword evidence="5 6" id="KW-0539">Nucleus</keyword>
<proteinExistence type="inferred from homology"/>
<name>A0A8J6G5P8_MICOH</name>
<evidence type="ECO:0000256" key="8">
    <source>
        <dbReference type="SAM" id="MobiDB-lite"/>
    </source>
</evidence>
<evidence type="ECO:0000256" key="1">
    <source>
        <dbReference type="ARBA" id="ARBA00004123"/>
    </source>
</evidence>
<evidence type="ECO:0000313" key="10">
    <source>
        <dbReference type="Proteomes" id="UP000710432"/>
    </source>
</evidence>
<evidence type="ECO:0000256" key="2">
    <source>
        <dbReference type="ARBA" id="ARBA00022723"/>
    </source>
</evidence>
<dbReference type="InterPro" id="IPR013956">
    <property type="entry name" value="E3_ubiquit_lig_Bre1"/>
</dbReference>
<keyword evidence="6 7" id="KW-0175">Coiled coil</keyword>
<gene>
    <name evidence="9" type="ORF">LTLLF_185540</name>
</gene>
<feature type="region of interest" description="Disordered" evidence="8">
    <location>
        <begin position="195"/>
        <end position="217"/>
    </location>
</feature>
<protein>
    <recommendedName>
        <fullName evidence="6">E3 ubiquitin protein ligase</fullName>
        <ecNumber evidence="6">2.3.2.27</ecNumber>
    </recommendedName>
</protein>
<dbReference type="EMBL" id="JAATJU010025400">
    <property type="protein sequence ID" value="KAH0503793.1"/>
    <property type="molecule type" value="Genomic_DNA"/>
</dbReference>
<keyword evidence="6" id="KW-0156">Chromatin regulator</keyword>
<dbReference type="PANTHER" id="PTHR23163:SF2">
    <property type="entry name" value="E3 UBIQUITIN-PROTEIN LIGASE BRE1A"/>
    <property type="match status" value="1"/>
</dbReference>
<comment type="caution">
    <text evidence="9">The sequence shown here is derived from an EMBL/GenBank/DDBJ whole genome shotgun (WGS) entry which is preliminary data.</text>
</comment>
<dbReference type="EC" id="2.3.2.27" evidence="6"/>
<comment type="similarity">
    <text evidence="6">Belongs to the BRE1 family.</text>
</comment>
<dbReference type="UniPathway" id="UPA00143"/>
<evidence type="ECO:0000256" key="6">
    <source>
        <dbReference type="RuleBase" id="RU365038"/>
    </source>
</evidence>
<keyword evidence="4 6" id="KW-0862">Zinc</keyword>
<dbReference type="GO" id="GO:0033503">
    <property type="term" value="C:HULC complex"/>
    <property type="evidence" value="ECO:0007669"/>
    <property type="project" value="TreeGrafter"/>
</dbReference>
<evidence type="ECO:0000256" key="3">
    <source>
        <dbReference type="ARBA" id="ARBA00022771"/>
    </source>
</evidence>
<evidence type="ECO:0000256" key="4">
    <source>
        <dbReference type="ARBA" id="ARBA00022833"/>
    </source>
</evidence>
<organism evidence="9 10">
    <name type="scientific">Microtus ochrogaster</name>
    <name type="common">Prairie vole</name>
    <dbReference type="NCBI Taxonomy" id="79684"/>
    <lineage>
        <taxon>Eukaryota</taxon>
        <taxon>Metazoa</taxon>
        <taxon>Chordata</taxon>
        <taxon>Craniata</taxon>
        <taxon>Vertebrata</taxon>
        <taxon>Euteleostomi</taxon>
        <taxon>Mammalia</taxon>
        <taxon>Eutheria</taxon>
        <taxon>Euarchontoglires</taxon>
        <taxon>Glires</taxon>
        <taxon>Rodentia</taxon>
        <taxon>Myomorpha</taxon>
        <taxon>Muroidea</taxon>
        <taxon>Cricetidae</taxon>
        <taxon>Arvicolinae</taxon>
        <taxon>Microtus</taxon>
    </lineage>
</organism>
<comment type="subcellular location">
    <subcellularLocation>
        <location evidence="1 6">Nucleus</location>
    </subcellularLocation>
</comment>
<dbReference type="GO" id="GO:0008270">
    <property type="term" value="F:zinc ion binding"/>
    <property type="evidence" value="ECO:0007669"/>
    <property type="project" value="UniProtKB-KW"/>
</dbReference>
<evidence type="ECO:0000256" key="5">
    <source>
        <dbReference type="ARBA" id="ARBA00023242"/>
    </source>
</evidence>
<keyword evidence="2 6" id="KW-0479">Metal-binding</keyword>
<keyword evidence="6" id="KW-0808">Transferase</keyword>
<dbReference type="GO" id="GO:0006325">
    <property type="term" value="P:chromatin organization"/>
    <property type="evidence" value="ECO:0007669"/>
    <property type="project" value="UniProtKB-KW"/>
</dbReference>
<comment type="catalytic activity">
    <reaction evidence="6">
        <text>S-ubiquitinyl-[E2 ubiquitin-conjugating enzyme]-L-cysteine + [acceptor protein]-L-lysine = [E2 ubiquitin-conjugating enzyme]-L-cysteine + N(6)-ubiquitinyl-[acceptor protein]-L-lysine.</text>
        <dbReference type="EC" id="2.3.2.27"/>
    </reaction>
</comment>
<comment type="subunit">
    <text evidence="6">Component of the RNF20/40 complex (also known as BRE1 complex) probably composed of 2 copies of RNF20/BRE1A and 2 copies of RNF40/BRE1B. Interacts with UBE2E1/UBCH6.</text>
</comment>
<evidence type="ECO:0000256" key="7">
    <source>
        <dbReference type="SAM" id="Coils"/>
    </source>
</evidence>
<comment type="pathway">
    <text evidence="6">Protein modification; protein ubiquitination.</text>
</comment>
<sequence length="237" mass="26442">MGESQLLGVKVTRHHRGETRHTKLGGYLPAFTALKQSRSAPIQEELVPLAHALSGCSPEKRPPLYAEMSGIGSKRAAGEPGTSVPPEKKTAVEDSGTTVETIKLGGVSSTEELDIRTLQSKNRKLAEMLDQRQAIEDELREHIEKLERRQATDDASLLIVNRYWSQFDENIRIILKRYDLEQGLGDLLTERKALAVPEPEPDSDSNQERKDDRERGKLTRDSFTALVTQVLSLSFAL</sequence>
<accession>A0A8J6G5P8</accession>
<dbReference type="AlphaFoldDB" id="A0A8J6G5P8"/>
<keyword evidence="3 6" id="KW-0863">Zinc-finger</keyword>
<dbReference type="GO" id="GO:0005634">
    <property type="term" value="C:nucleus"/>
    <property type="evidence" value="ECO:0007669"/>
    <property type="project" value="UniProtKB-SubCell"/>
</dbReference>
<feature type="coiled-coil region" evidence="7">
    <location>
        <begin position="118"/>
        <end position="152"/>
    </location>
</feature>
<reference evidence="9" key="1">
    <citation type="submission" date="2020-03" db="EMBL/GenBank/DDBJ databases">
        <title>Studies in the Genomics of Life Span.</title>
        <authorList>
            <person name="Glass D."/>
        </authorList>
    </citation>
    <scope>NUCLEOTIDE SEQUENCE</scope>
    <source>
        <strain evidence="9">LTLLF</strain>
        <tissue evidence="9">Muscle</tissue>
    </source>
</reference>
<feature type="compositionally biased region" description="Basic and acidic residues" evidence="8">
    <location>
        <begin position="206"/>
        <end position="217"/>
    </location>
</feature>
<dbReference type="PANTHER" id="PTHR23163">
    <property type="entry name" value="RING FINGER PROTEIN-RELATED"/>
    <property type="match status" value="1"/>
</dbReference>
<dbReference type="Proteomes" id="UP000710432">
    <property type="component" value="Unassembled WGS sequence"/>
</dbReference>
<dbReference type="GO" id="GO:0061630">
    <property type="term" value="F:ubiquitin protein ligase activity"/>
    <property type="evidence" value="ECO:0007669"/>
    <property type="project" value="UniProtKB-EC"/>
</dbReference>
<keyword evidence="6" id="KW-0833">Ubl conjugation pathway</keyword>
<dbReference type="GO" id="GO:0016567">
    <property type="term" value="P:protein ubiquitination"/>
    <property type="evidence" value="ECO:0007669"/>
    <property type="project" value="UniProtKB-UniRule"/>
</dbReference>
<evidence type="ECO:0000313" key="9">
    <source>
        <dbReference type="EMBL" id="KAH0503793.1"/>
    </source>
</evidence>